<dbReference type="Pfam" id="PF07980">
    <property type="entry name" value="SusD_RagB"/>
    <property type="match status" value="1"/>
</dbReference>
<dbReference type="AlphaFoldDB" id="A0A1P9X394"/>
<feature type="domain" description="SusD-like N-terminal" evidence="8">
    <location>
        <begin position="47"/>
        <end position="222"/>
    </location>
</feature>
<dbReference type="GO" id="GO:0009279">
    <property type="term" value="C:cell outer membrane"/>
    <property type="evidence" value="ECO:0007669"/>
    <property type="project" value="UniProtKB-SubCell"/>
</dbReference>
<keyword evidence="4" id="KW-0472">Membrane</keyword>
<dbReference type="EMBL" id="CP014263">
    <property type="protein sequence ID" value="AQG82065.1"/>
    <property type="molecule type" value="Genomic_DNA"/>
</dbReference>
<dbReference type="InterPro" id="IPR011990">
    <property type="entry name" value="TPR-like_helical_dom_sf"/>
</dbReference>
<dbReference type="STRING" id="1178516.AWR27_23875"/>
<dbReference type="Gene3D" id="1.25.40.390">
    <property type="match status" value="1"/>
</dbReference>
<organism evidence="9 10">
    <name type="scientific">Spirosoma montaniterrae</name>
    <dbReference type="NCBI Taxonomy" id="1178516"/>
    <lineage>
        <taxon>Bacteria</taxon>
        <taxon>Pseudomonadati</taxon>
        <taxon>Bacteroidota</taxon>
        <taxon>Cytophagia</taxon>
        <taxon>Cytophagales</taxon>
        <taxon>Cytophagaceae</taxon>
        <taxon>Spirosoma</taxon>
    </lineage>
</organism>
<keyword evidence="5" id="KW-0998">Cell outer membrane</keyword>
<dbReference type="RefSeq" id="WP_077133542.1">
    <property type="nucleotide sequence ID" value="NZ_CP014263.1"/>
</dbReference>
<keyword evidence="10" id="KW-1185">Reference proteome</keyword>
<accession>A0A1P9X394</accession>
<reference evidence="9 10" key="1">
    <citation type="submission" date="2016-01" db="EMBL/GenBank/DDBJ databases">
        <authorList>
            <person name="Oliw E.H."/>
        </authorList>
    </citation>
    <scope>NUCLEOTIDE SEQUENCE [LARGE SCALE GENOMIC DNA]</scope>
    <source>
        <strain evidence="9 10">DY10</strain>
    </source>
</reference>
<proteinExistence type="inferred from homology"/>
<dbReference type="OrthoDB" id="636214at2"/>
<feature type="signal peptide" evidence="6">
    <location>
        <begin position="1"/>
        <end position="18"/>
    </location>
</feature>
<comment type="similarity">
    <text evidence="2">Belongs to the SusD family.</text>
</comment>
<keyword evidence="3 6" id="KW-0732">Signal</keyword>
<evidence type="ECO:0000259" key="8">
    <source>
        <dbReference type="Pfam" id="PF14322"/>
    </source>
</evidence>
<gene>
    <name evidence="9" type="ORF">AWR27_23875</name>
</gene>
<evidence type="ECO:0000256" key="6">
    <source>
        <dbReference type="SAM" id="SignalP"/>
    </source>
</evidence>
<evidence type="ECO:0000313" key="9">
    <source>
        <dbReference type="EMBL" id="AQG82065.1"/>
    </source>
</evidence>
<comment type="subcellular location">
    <subcellularLocation>
        <location evidence="1">Cell outer membrane</location>
    </subcellularLocation>
</comment>
<evidence type="ECO:0000256" key="5">
    <source>
        <dbReference type="ARBA" id="ARBA00023237"/>
    </source>
</evidence>
<dbReference type="SUPFAM" id="SSF48452">
    <property type="entry name" value="TPR-like"/>
    <property type="match status" value="1"/>
</dbReference>
<evidence type="ECO:0000256" key="4">
    <source>
        <dbReference type="ARBA" id="ARBA00023136"/>
    </source>
</evidence>
<dbReference type="KEGG" id="smon:AWR27_23875"/>
<dbReference type="Pfam" id="PF14322">
    <property type="entry name" value="SusD-like_3"/>
    <property type="match status" value="1"/>
</dbReference>
<dbReference type="InterPro" id="IPR033985">
    <property type="entry name" value="SusD-like_N"/>
</dbReference>
<dbReference type="InterPro" id="IPR012944">
    <property type="entry name" value="SusD_RagB_dom"/>
</dbReference>
<evidence type="ECO:0000256" key="2">
    <source>
        <dbReference type="ARBA" id="ARBA00006275"/>
    </source>
</evidence>
<dbReference type="Proteomes" id="UP000187941">
    <property type="component" value="Chromosome"/>
</dbReference>
<feature type="domain" description="RagB/SusD" evidence="7">
    <location>
        <begin position="303"/>
        <end position="508"/>
    </location>
</feature>
<feature type="chain" id="PRO_5013043533" description="Carbohydrate-binding protein SusD" evidence="6">
    <location>
        <begin position="19"/>
        <end position="519"/>
    </location>
</feature>
<evidence type="ECO:0000256" key="3">
    <source>
        <dbReference type="ARBA" id="ARBA00022729"/>
    </source>
</evidence>
<name>A0A1P9X394_9BACT</name>
<evidence type="ECO:0000313" key="10">
    <source>
        <dbReference type="Proteomes" id="UP000187941"/>
    </source>
</evidence>
<protein>
    <recommendedName>
        <fullName evidence="11">Carbohydrate-binding protein SusD</fullName>
    </recommendedName>
</protein>
<evidence type="ECO:0000256" key="1">
    <source>
        <dbReference type="ARBA" id="ARBA00004442"/>
    </source>
</evidence>
<evidence type="ECO:0000259" key="7">
    <source>
        <dbReference type="Pfam" id="PF07980"/>
    </source>
</evidence>
<evidence type="ECO:0008006" key="11">
    <source>
        <dbReference type="Google" id="ProtNLM"/>
    </source>
</evidence>
<sequence length="519" mass="58323">MKKRFIPLLMALLLGNWACDPDTLDIKNQNQYSDATYFTTDVQFNEATIATYATLLHQGLYARDWYFTFDLLGNDAERNTPLLGDLAEFPIYAHTGANPVIQQTWGSLYRMIFRANLVIDRATAWNPTMAAEQTNKKQYIAEASFLRGWAQMQLTQLWGAVPLRPNSASAQNAEAPRASVAEGWAAVERDLTKAATDLPLTYPDAQLGRATRGAAVALLGKALLYQKKYAQAQAQLQQLLQAPYSYALTPNYDDLFTAGKMTNETIFAVQHRWVGWDQGNAFYMFGGQETWGNKNTASGRGMEYGWNDWQNVQVAPSLAMAFKYKNEAGADYVDPRAKLTFYGDAASGGDVDYCNACTGGAKPYPFADKKILAWRKYNNYEVREKEDLPASNISSQLIRLADVKLMLAETFIEQNNLAGALAQINDVRRRVGAFAYTSLGAQDNARLLLRRERQLELAGEQSRFFDLVRWGIAQQTINPEKQRQLNRTPFLPRHVLLPIPQGEKDTNPLVRASVTDDWN</sequence>